<keyword evidence="6 10" id="KW-1133">Transmembrane helix</keyword>
<sequence>MSSEKFENLEDDFSTSIDRLRPVIEGITNQTGEQRKNAVRQAEKKVEEANFIMQEMENEAKIAPTQYRTQMLGRLRTYRKNLDQLNKDLKRKTEVGFYQAENYGFDRDERLEASQRNRLVQGTQSLNRASESIARSHQIAAETDQLHDTDDNLGKSRKILKTMAMRVMTNKMILIVVILLELGILGLIVYFRFIRK</sequence>
<dbReference type="Gene3D" id="1.20.58.400">
    <property type="entry name" value="t-snare proteins"/>
    <property type="match status" value="1"/>
</dbReference>
<evidence type="ECO:0000256" key="7">
    <source>
        <dbReference type="ARBA" id="ARBA00023054"/>
    </source>
</evidence>
<evidence type="ECO:0000256" key="9">
    <source>
        <dbReference type="SAM" id="Coils"/>
    </source>
</evidence>
<evidence type="ECO:0000256" key="3">
    <source>
        <dbReference type="ARBA" id="ARBA00022448"/>
    </source>
</evidence>
<accession>A0ABY7FCL5</accession>
<proteinExistence type="inferred from homology"/>
<dbReference type="Pfam" id="PF05008">
    <property type="entry name" value="V-SNARE"/>
    <property type="match status" value="1"/>
</dbReference>
<keyword evidence="8 10" id="KW-0472">Membrane</keyword>
<evidence type="ECO:0000256" key="6">
    <source>
        <dbReference type="ARBA" id="ARBA00022989"/>
    </source>
</evidence>
<feature type="domain" description="Vesicle transport v-SNARE N-terminal" evidence="11">
    <location>
        <begin position="1"/>
        <end position="93"/>
    </location>
</feature>
<dbReference type="Proteomes" id="UP001164746">
    <property type="component" value="Chromosome 11"/>
</dbReference>
<evidence type="ECO:0000256" key="2">
    <source>
        <dbReference type="ARBA" id="ARBA00006108"/>
    </source>
</evidence>
<organism evidence="12 13">
    <name type="scientific">Mya arenaria</name>
    <name type="common">Soft-shell clam</name>
    <dbReference type="NCBI Taxonomy" id="6604"/>
    <lineage>
        <taxon>Eukaryota</taxon>
        <taxon>Metazoa</taxon>
        <taxon>Spiralia</taxon>
        <taxon>Lophotrochozoa</taxon>
        <taxon>Mollusca</taxon>
        <taxon>Bivalvia</taxon>
        <taxon>Autobranchia</taxon>
        <taxon>Heteroconchia</taxon>
        <taxon>Euheterodonta</taxon>
        <taxon>Imparidentia</taxon>
        <taxon>Neoheterodontei</taxon>
        <taxon>Myida</taxon>
        <taxon>Myoidea</taxon>
        <taxon>Myidae</taxon>
        <taxon>Mya</taxon>
    </lineage>
</organism>
<feature type="coiled-coil region" evidence="9">
    <location>
        <begin position="39"/>
        <end position="95"/>
    </location>
</feature>
<evidence type="ECO:0000256" key="10">
    <source>
        <dbReference type="SAM" id="Phobius"/>
    </source>
</evidence>
<evidence type="ECO:0000256" key="5">
    <source>
        <dbReference type="ARBA" id="ARBA00022927"/>
    </source>
</evidence>
<dbReference type="EMBL" id="CP111022">
    <property type="protein sequence ID" value="WAR19882.1"/>
    <property type="molecule type" value="Genomic_DNA"/>
</dbReference>
<dbReference type="InterPro" id="IPR007705">
    <property type="entry name" value="Vesicle_trsprt_v-SNARE_N"/>
</dbReference>
<keyword evidence="3" id="KW-0813">Transport</keyword>
<dbReference type="PANTHER" id="PTHR21230">
    <property type="entry name" value="VESICLE TRANSPORT V-SNARE PROTEIN VTI1-RELATED"/>
    <property type="match status" value="1"/>
</dbReference>
<evidence type="ECO:0000256" key="4">
    <source>
        <dbReference type="ARBA" id="ARBA00022692"/>
    </source>
</evidence>
<evidence type="ECO:0000259" key="11">
    <source>
        <dbReference type="Pfam" id="PF05008"/>
    </source>
</evidence>
<keyword evidence="4 10" id="KW-0812">Transmembrane</keyword>
<comment type="similarity">
    <text evidence="2">Belongs to the VTI1 family.</text>
</comment>
<keyword evidence="13" id="KW-1185">Reference proteome</keyword>
<gene>
    <name evidence="12" type="ORF">MAR_001720</name>
</gene>
<name>A0ABY7FCL5_MYAAR</name>
<dbReference type="InterPro" id="IPR010989">
    <property type="entry name" value="SNARE"/>
</dbReference>
<dbReference type="Gene3D" id="1.20.5.110">
    <property type="match status" value="2"/>
</dbReference>
<dbReference type="InterPro" id="IPR038407">
    <property type="entry name" value="v-SNARE_N_sf"/>
</dbReference>
<dbReference type="PANTHER" id="PTHR21230:SF89">
    <property type="entry name" value="VESICLE TRANSPORT THROUGH INTERACTION WITH T-SNARES HOMOLOG 1B"/>
    <property type="match status" value="1"/>
</dbReference>
<feature type="transmembrane region" description="Helical" evidence="10">
    <location>
        <begin position="172"/>
        <end position="193"/>
    </location>
</feature>
<keyword evidence="5" id="KW-0653">Protein transport</keyword>
<dbReference type="SUPFAM" id="SSF47661">
    <property type="entry name" value="t-snare proteins"/>
    <property type="match status" value="1"/>
</dbReference>
<protein>
    <submittedName>
        <fullName evidence="12">VTI1B-like protein</fullName>
    </submittedName>
</protein>
<comment type="subcellular location">
    <subcellularLocation>
        <location evidence="1">Membrane</location>
        <topology evidence="1">Single-pass type IV membrane protein</topology>
    </subcellularLocation>
</comment>
<reference evidence="12" key="1">
    <citation type="submission" date="2022-11" db="EMBL/GenBank/DDBJ databases">
        <title>Centuries of genome instability and evolution in soft-shell clam transmissible cancer (bioRxiv).</title>
        <authorList>
            <person name="Hart S.F.M."/>
            <person name="Yonemitsu M.A."/>
            <person name="Giersch R.M."/>
            <person name="Beal B.F."/>
            <person name="Arriagada G."/>
            <person name="Davis B.W."/>
            <person name="Ostrander E.A."/>
            <person name="Goff S.P."/>
            <person name="Metzger M.J."/>
        </authorList>
    </citation>
    <scope>NUCLEOTIDE SEQUENCE</scope>
    <source>
        <strain evidence="12">MELC-2E11</strain>
        <tissue evidence="12">Siphon/mantle</tissue>
    </source>
</reference>
<keyword evidence="7 9" id="KW-0175">Coiled coil</keyword>
<evidence type="ECO:0000313" key="12">
    <source>
        <dbReference type="EMBL" id="WAR19882.1"/>
    </source>
</evidence>
<evidence type="ECO:0000313" key="13">
    <source>
        <dbReference type="Proteomes" id="UP001164746"/>
    </source>
</evidence>
<evidence type="ECO:0000256" key="1">
    <source>
        <dbReference type="ARBA" id="ARBA00004211"/>
    </source>
</evidence>
<evidence type="ECO:0000256" key="8">
    <source>
        <dbReference type="ARBA" id="ARBA00023136"/>
    </source>
</evidence>